<dbReference type="Proteomes" id="UP001341281">
    <property type="component" value="Chromosome 10"/>
</dbReference>
<feature type="transmembrane region" description="Helical" evidence="7">
    <location>
        <begin position="546"/>
        <end position="568"/>
    </location>
</feature>
<dbReference type="AlphaFoldDB" id="A0AAQ3XJ29"/>
<proteinExistence type="inferred from homology"/>
<evidence type="ECO:0000256" key="1">
    <source>
        <dbReference type="ARBA" id="ARBA00004141"/>
    </source>
</evidence>
<evidence type="ECO:0000256" key="4">
    <source>
        <dbReference type="ARBA" id="ARBA00022989"/>
    </source>
</evidence>
<evidence type="ECO:0000313" key="8">
    <source>
        <dbReference type="EMBL" id="WVZ98532.1"/>
    </source>
</evidence>
<keyword evidence="3 7" id="KW-0812">Transmembrane</keyword>
<protein>
    <recommendedName>
        <fullName evidence="10">NPF family transporter</fullName>
    </recommendedName>
</protein>
<evidence type="ECO:0000256" key="2">
    <source>
        <dbReference type="ARBA" id="ARBA00005982"/>
    </source>
</evidence>
<feature type="transmembrane region" description="Helical" evidence="7">
    <location>
        <begin position="135"/>
        <end position="155"/>
    </location>
</feature>
<feature type="transmembrane region" description="Helical" evidence="7">
    <location>
        <begin position="504"/>
        <end position="526"/>
    </location>
</feature>
<accession>A0AAQ3XJ29</accession>
<feature type="transmembrane region" description="Helical" evidence="7">
    <location>
        <begin position="92"/>
        <end position="115"/>
    </location>
</feature>
<evidence type="ECO:0000256" key="3">
    <source>
        <dbReference type="ARBA" id="ARBA00022692"/>
    </source>
</evidence>
<dbReference type="Pfam" id="PF00854">
    <property type="entry name" value="PTR2"/>
    <property type="match status" value="1"/>
</dbReference>
<reference evidence="8 9" key="1">
    <citation type="submission" date="2024-02" db="EMBL/GenBank/DDBJ databases">
        <title>High-quality chromosome-scale genome assembly of Pensacola bahiagrass (Paspalum notatum Flugge var. saurae).</title>
        <authorList>
            <person name="Vega J.M."/>
            <person name="Podio M."/>
            <person name="Orjuela J."/>
            <person name="Siena L.A."/>
            <person name="Pessino S.C."/>
            <person name="Combes M.C."/>
            <person name="Mariac C."/>
            <person name="Albertini E."/>
            <person name="Pupilli F."/>
            <person name="Ortiz J.P.A."/>
            <person name="Leblanc O."/>
        </authorList>
    </citation>
    <scope>NUCLEOTIDE SEQUENCE [LARGE SCALE GENOMIC DNA]</scope>
    <source>
        <strain evidence="8">R1</strain>
        <tissue evidence="8">Leaf</tissue>
    </source>
</reference>
<dbReference type="InterPro" id="IPR000109">
    <property type="entry name" value="POT_fam"/>
</dbReference>
<organism evidence="8 9">
    <name type="scientific">Paspalum notatum var. saurae</name>
    <dbReference type="NCBI Taxonomy" id="547442"/>
    <lineage>
        <taxon>Eukaryota</taxon>
        <taxon>Viridiplantae</taxon>
        <taxon>Streptophyta</taxon>
        <taxon>Embryophyta</taxon>
        <taxon>Tracheophyta</taxon>
        <taxon>Spermatophyta</taxon>
        <taxon>Magnoliopsida</taxon>
        <taxon>Liliopsida</taxon>
        <taxon>Poales</taxon>
        <taxon>Poaceae</taxon>
        <taxon>PACMAD clade</taxon>
        <taxon>Panicoideae</taxon>
        <taxon>Andropogonodae</taxon>
        <taxon>Paspaleae</taxon>
        <taxon>Paspalinae</taxon>
        <taxon>Paspalum</taxon>
    </lineage>
</organism>
<dbReference type="EMBL" id="CP144754">
    <property type="protein sequence ID" value="WVZ98532.1"/>
    <property type="molecule type" value="Genomic_DNA"/>
</dbReference>
<keyword evidence="5 7" id="KW-0472">Membrane</keyword>
<keyword evidence="9" id="KW-1185">Reference proteome</keyword>
<evidence type="ECO:0000313" key="9">
    <source>
        <dbReference type="Proteomes" id="UP001341281"/>
    </source>
</evidence>
<feature type="region of interest" description="Disordered" evidence="6">
    <location>
        <begin position="1"/>
        <end position="20"/>
    </location>
</feature>
<feature type="transmembrane region" description="Helical" evidence="7">
    <location>
        <begin position="378"/>
        <end position="398"/>
    </location>
</feature>
<dbReference type="Gene3D" id="1.20.1250.20">
    <property type="entry name" value="MFS general substrate transporter like domains"/>
    <property type="match status" value="1"/>
</dbReference>
<evidence type="ECO:0000256" key="6">
    <source>
        <dbReference type="SAM" id="MobiDB-lite"/>
    </source>
</evidence>
<dbReference type="GO" id="GO:0022857">
    <property type="term" value="F:transmembrane transporter activity"/>
    <property type="evidence" value="ECO:0007669"/>
    <property type="project" value="InterPro"/>
</dbReference>
<dbReference type="InterPro" id="IPR036259">
    <property type="entry name" value="MFS_trans_sf"/>
</dbReference>
<comment type="similarity">
    <text evidence="2">Belongs to the major facilitator superfamily. Proton-dependent oligopeptide transporter (POT/PTR) (TC 2.A.17) family.</text>
</comment>
<feature type="transmembrane region" description="Helical" evidence="7">
    <location>
        <begin position="193"/>
        <end position="212"/>
    </location>
</feature>
<feature type="transmembrane region" description="Helical" evidence="7">
    <location>
        <begin position="218"/>
        <end position="246"/>
    </location>
</feature>
<name>A0AAQ3XJ29_PASNO</name>
<gene>
    <name evidence="8" type="ORF">U9M48_043961</name>
</gene>
<evidence type="ECO:0000256" key="7">
    <source>
        <dbReference type="SAM" id="Phobius"/>
    </source>
</evidence>
<evidence type="ECO:0000256" key="5">
    <source>
        <dbReference type="ARBA" id="ARBA00023136"/>
    </source>
</evidence>
<dbReference type="SUPFAM" id="SSF103473">
    <property type="entry name" value="MFS general substrate transporter"/>
    <property type="match status" value="1"/>
</dbReference>
<comment type="subcellular location">
    <subcellularLocation>
        <location evidence="1">Membrane</location>
        <topology evidence="1">Multi-pass membrane protein</topology>
    </subcellularLocation>
</comment>
<evidence type="ECO:0008006" key="10">
    <source>
        <dbReference type="Google" id="ProtNLM"/>
    </source>
</evidence>
<dbReference type="PANTHER" id="PTHR11654">
    <property type="entry name" value="OLIGOPEPTIDE TRANSPORTER-RELATED"/>
    <property type="match status" value="1"/>
</dbReference>
<dbReference type="GO" id="GO:0016020">
    <property type="term" value="C:membrane"/>
    <property type="evidence" value="ECO:0007669"/>
    <property type="project" value="UniProtKB-SubCell"/>
</dbReference>
<sequence>MASTTPPVDRNADGDQDKRKKGGFRTMPLILASEVCDRFAMAGFNANLITYLTQQLHLPLVEASNTLTNFGGTSSFMPVLGAFAADSIAGRFWTIIAGSVVYLFGMAGLVVSAILPSLRPPPCSPPATPCQRASGWQLTVLYLSLLATSLGSGGIRPCVVAFGADQFEHEQQKDSAEAATAAAADRKRRYFNIYFFTMGLAVLLALTVVVYIQENVSWGWGFGIPAIGMFVSIIVFLVGFPIYVLVKPGGSPFTRLVQVVAAAFKKRNVAVPEDPGMLYQDKELDALISTNGRLLHTNQLTFFDRAAIVTPGDISPSGEPDLWRLSTVHRVEELKSIVRLLPIWSAGIMLSTAGSHNYTFTIMQAQTMDRNMGPHFQLPAASLSIFSTGAMLITLAFYDRAFVPLARRVTGLPSGITYFQRMGIGLAISVLSVGAAALVETKRRDAAARHGLVDDPTAVVPISVFWLVPQFAVHGIGDAFSSVAFMEFLYDQAPESMRSSAVALFWLGGAIGSYMGTVLVTVVQRATRGPGEWLQDNINRGRIDNYYWLVTCIMLINFAYFVVCFHFYTMKPLEVADEHGDRDKECELSSLQKNGGATANGMV</sequence>
<keyword evidence="4 7" id="KW-1133">Transmembrane helix</keyword>
<feature type="transmembrane region" description="Helical" evidence="7">
    <location>
        <begin position="418"/>
        <end position="439"/>
    </location>
</feature>